<gene>
    <name evidence="2" type="ORF">Acy02nite_60990</name>
</gene>
<proteinExistence type="predicted"/>
<dbReference type="CDD" id="cd12108">
    <property type="entry name" value="Hr-like"/>
    <property type="match status" value="1"/>
</dbReference>
<evidence type="ECO:0000313" key="2">
    <source>
        <dbReference type="EMBL" id="GID68218.1"/>
    </source>
</evidence>
<dbReference type="AlphaFoldDB" id="A0A919IRI2"/>
<name>A0A919IRI2_9ACTN</name>
<keyword evidence="3" id="KW-1185">Reference proteome</keyword>
<dbReference type="Pfam" id="PF01814">
    <property type="entry name" value="Hemerythrin"/>
    <property type="match status" value="1"/>
</dbReference>
<protein>
    <recommendedName>
        <fullName evidence="1">Hemerythrin-like domain-containing protein</fullName>
    </recommendedName>
</protein>
<dbReference type="Proteomes" id="UP000619479">
    <property type="component" value="Unassembled WGS sequence"/>
</dbReference>
<dbReference type="PANTHER" id="PTHR38048">
    <property type="entry name" value="EXPRESSED PROTEIN"/>
    <property type="match status" value="1"/>
</dbReference>
<dbReference type="PANTHER" id="PTHR38048:SF2">
    <property type="entry name" value="HEMERYTHRIN-LIKE DOMAIN-CONTAINING PROTEIN"/>
    <property type="match status" value="1"/>
</dbReference>
<accession>A0A919IRI2</accession>
<evidence type="ECO:0000259" key="1">
    <source>
        <dbReference type="Pfam" id="PF01814"/>
    </source>
</evidence>
<dbReference type="InterPro" id="IPR012312">
    <property type="entry name" value="Hemerythrin-like"/>
</dbReference>
<organism evidence="2 3">
    <name type="scientific">Actinoplanes cyaneus</name>
    <dbReference type="NCBI Taxonomy" id="52696"/>
    <lineage>
        <taxon>Bacteria</taxon>
        <taxon>Bacillati</taxon>
        <taxon>Actinomycetota</taxon>
        <taxon>Actinomycetes</taxon>
        <taxon>Micromonosporales</taxon>
        <taxon>Micromonosporaceae</taxon>
        <taxon>Actinoplanes</taxon>
    </lineage>
</organism>
<dbReference type="Gene3D" id="1.20.120.520">
    <property type="entry name" value="nmb1532 protein domain like"/>
    <property type="match status" value="1"/>
</dbReference>
<reference evidence="2" key="1">
    <citation type="submission" date="2021-01" db="EMBL/GenBank/DDBJ databases">
        <title>Whole genome shotgun sequence of Actinoplanes cyaneus NBRC 14990.</title>
        <authorList>
            <person name="Komaki H."/>
            <person name="Tamura T."/>
        </authorList>
    </citation>
    <scope>NUCLEOTIDE SEQUENCE</scope>
    <source>
        <strain evidence="2">NBRC 14990</strain>
    </source>
</reference>
<dbReference type="RefSeq" id="WP_203747016.1">
    <property type="nucleotide sequence ID" value="NZ_BAAAUC010000055.1"/>
</dbReference>
<dbReference type="InterPro" id="IPR053206">
    <property type="entry name" value="Dimeric_xanthone_biosynth"/>
</dbReference>
<sequence>MAVPLNPAAPADIPDTDEMKVIHKALRREFRLLAPIVATVSPGDQAASETVVRHAKLMLAMLHEHHESEDEYIWPLLHQRLPDRDAIIDTMQQQHETLAELIDQITAGLTRWAGVADPQTGAGLAKHLEELAALLDEHLDLEESNVLPLVREHLSVPEWKAPQAAAMKNLPSDFKSLMILAGVVLEDATPAERHWFLHEMPAPARAIYKMIGTRMYAANVRAVRATLPAAPAS</sequence>
<dbReference type="EMBL" id="BOMH01000045">
    <property type="protein sequence ID" value="GID68218.1"/>
    <property type="molecule type" value="Genomic_DNA"/>
</dbReference>
<comment type="caution">
    <text evidence="2">The sequence shown here is derived from an EMBL/GenBank/DDBJ whole genome shotgun (WGS) entry which is preliminary data.</text>
</comment>
<evidence type="ECO:0000313" key="3">
    <source>
        <dbReference type="Proteomes" id="UP000619479"/>
    </source>
</evidence>
<feature type="domain" description="Hemerythrin-like" evidence="1">
    <location>
        <begin position="16"/>
        <end position="150"/>
    </location>
</feature>